<organism evidence="4 5">
    <name type="scientific">Paraburkholderia terrae</name>
    <dbReference type="NCBI Taxonomy" id="311230"/>
    <lineage>
        <taxon>Bacteria</taxon>
        <taxon>Pseudomonadati</taxon>
        <taxon>Pseudomonadota</taxon>
        <taxon>Betaproteobacteria</taxon>
        <taxon>Burkholderiales</taxon>
        <taxon>Burkholderiaceae</taxon>
        <taxon>Paraburkholderia</taxon>
    </lineage>
</organism>
<dbReference type="Gene3D" id="3.40.50.2300">
    <property type="match status" value="1"/>
</dbReference>
<evidence type="ECO:0000256" key="1">
    <source>
        <dbReference type="ARBA" id="ARBA00022553"/>
    </source>
</evidence>
<accession>A0A2I8F444</accession>
<dbReference type="PANTHER" id="PTHR44591">
    <property type="entry name" value="STRESS RESPONSE REGULATOR PROTEIN 1"/>
    <property type="match status" value="1"/>
</dbReference>
<name>A0A2I8F444_9BURK</name>
<dbReference type="SUPFAM" id="SSF52172">
    <property type="entry name" value="CheY-like"/>
    <property type="match status" value="1"/>
</dbReference>
<evidence type="ECO:0000259" key="3">
    <source>
        <dbReference type="PROSITE" id="PS50110"/>
    </source>
</evidence>
<dbReference type="EMBL" id="CP026114">
    <property type="protein sequence ID" value="AUT66509.1"/>
    <property type="molecule type" value="Genomic_DNA"/>
</dbReference>
<dbReference type="SMART" id="SM00448">
    <property type="entry name" value="REC"/>
    <property type="match status" value="1"/>
</dbReference>
<dbReference type="PANTHER" id="PTHR44591:SF3">
    <property type="entry name" value="RESPONSE REGULATORY DOMAIN-CONTAINING PROTEIN"/>
    <property type="match status" value="1"/>
</dbReference>
<dbReference type="Pfam" id="PF00072">
    <property type="entry name" value="Response_reg"/>
    <property type="match status" value="1"/>
</dbReference>
<dbReference type="PROSITE" id="PS50110">
    <property type="entry name" value="RESPONSE_REGULATORY"/>
    <property type="match status" value="1"/>
</dbReference>
<protein>
    <recommendedName>
        <fullName evidence="3">Response regulatory domain-containing protein</fullName>
    </recommendedName>
</protein>
<gene>
    <name evidence="4" type="ORF">C2L65_43415</name>
</gene>
<dbReference type="InterPro" id="IPR011006">
    <property type="entry name" value="CheY-like_superfamily"/>
</dbReference>
<dbReference type="AlphaFoldDB" id="A0A2I8F444"/>
<sequence>MRMKPVATRATDDILCERWSERQASRAPDGSMVVVVADDNERVAEAVAAALAASGFVASAVFSGPDMVLRCEVGDVGIALVDIMMPRYDGFHTAGMMRRLQTTHDTVLIAYTAPSVGDVAPRSADFDGYCQKGQSIDKVVELVRSYFPD</sequence>
<evidence type="ECO:0000313" key="5">
    <source>
        <dbReference type="Proteomes" id="UP000243502"/>
    </source>
</evidence>
<dbReference type="GO" id="GO:0000160">
    <property type="term" value="P:phosphorelay signal transduction system"/>
    <property type="evidence" value="ECO:0007669"/>
    <property type="project" value="InterPro"/>
</dbReference>
<dbReference type="KEGG" id="pter:C2L65_43415"/>
<keyword evidence="1 2" id="KW-0597">Phosphoprotein</keyword>
<feature type="domain" description="Response regulatory" evidence="3">
    <location>
        <begin position="33"/>
        <end position="147"/>
    </location>
</feature>
<reference evidence="4 5" key="1">
    <citation type="submission" date="2018-01" db="EMBL/GenBank/DDBJ databases">
        <title>Species boundaries and ecological features among Paraburkholderia terrae DSMZ17804T, P. hospita DSMZ17164T and P. caribensis DSMZ13236T.</title>
        <authorList>
            <person name="Pratama A.A."/>
        </authorList>
    </citation>
    <scope>NUCLEOTIDE SEQUENCE [LARGE SCALE GENOMIC DNA]</scope>
    <source>
        <strain evidence="4 5">DSM 17804</strain>
    </source>
</reference>
<dbReference type="InterPro" id="IPR050595">
    <property type="entry name" value="Bact_response_regulator"/>
</dbReference>
<feature type="modified residue" description="4-aspartylphosphate" evidence="2">
    <location>
        <position position="82"/>
    </location>
</feature>
<evidence type="ECO:0000313" key="4">
    <source>
        <dbReference type="EMBL" id="AUT66509.1"/>
    </source>
</evidence>
<dbReference type="Proteomes" id="UP000243502">
    <property type="component" value="Chromosome 4"/>
</dbReference>
<dbReference type="InterPro" id="IPR001789">
    <property type="entry name" value="Sig_transdc_resp-reg_receiver"/>
</dbReference>
<proteinExistence type="predicted"/>
<evidence type="ECO:0000256" key="2">
    <source>
        <dbReference type="PROSITE-ProRule" id="PRU00169"/>
    </source>
</evidence>